<sequence>MASDLPEQHQALVLEDREAGFELKTLSTPQPGPGSATILIESAGILPYHHQVIRHYPIPIPLVGGFSAIGRIAAIGPDAVALQLGQLVYVDCVIHARDDPDEFFLSAVIEGFTDGSKKLMRDVWRDGTFAEYFKAPLENCIPLNENRLCKELGYSIPELTYMAYLLVPYGGLRDIKLEPGETIVICPATGGYSGAAVQVALSMGARVIAMARNGEKLAKLKEHVEKTSPGANLETVLITGDESNDAAALRAFGTIDAALDLTPSTAATSAHTKSAIRALRRGGRVSLMGSTNNIGAGEILTNDITLKGKMMYDRPDILQLIKMLERGLFSRGTNFVDVKTFALGDWKQGLDTAADHVGIAKCAVFVPRA</sequence>
<dbReference type="SUPFAM" id="SSF51735">
    <property type="entry name" value="NAD(P)-binding Rossmann-fold domains"/>
    <property type="match status" value="1"/>
</dbReference>
<dbReference type="EnsemblFungi" id="FOXG_13008T0">
    <property type="protein sequence ID" value="FOXG_13008P0"/>
    <property type="gene ID" value="FOXG_13008"/>
</dbReference>
<dbReference type="InterPro" id="IPR051397">
    <property type="entry name" value="Zn-ADH-like_protein"/>
</dbReference>
<dbReference type="PANTHER" id="PTHR43677:SF4">
    <property type="entry name" value="QUINONE OXIDOREDUCTASE-LIKE PROTEIN 2"/>
    <property type="match status" value="1"/>
</dbReference>
<dbReference type="Gene3D" id="3.90.180.10">
    <property type="entry name" value="Medium-chain alcohol dehydrogenases, catalytic domain"/>
    <property type="match status" value="1"/>
</dbReference>
<dbReference type="VEuPathDB" id="FungiDB:FOXG_13008"/>
<dbReference type="STRING" id="426428.A0A0D2Y9N8"/>
<dbReference type="InterPro" id="IPR013149">
    <property type="entry name" value="ADH-like_C"/>
</dbReference>
<evidence type="ECO:0000259" key="2">
    <source>
        <dbReference type="Pfam" id="PF08240"/>
    </source>
</evidence>
<gene>
    <name evidence="3" type="primary">28954300</name>
</gene>
<dbReference type="InterPro" id="IPR011032">
    <property type="entry name" value="GroES-like_sf"/>
</dbReference>
<dbReference type="InterPro" id="IPR036291">
    <property type="entry name" value="NAD(P)-bd_dom_sf"/>
</dbReference>
<evidence type="ECO:0000313" key="4">
    <source>
        <dbReference type="Proteomes" id="UP000002489"/>
    </source>
</evidence>
<accession>A0A0D2Y9N8</accession>
<dbReference type="Pfam" id="PF08240">
    <property type="entry name" value="ADH_N"/>
    <property type="match status" value="1"/>
</dbReference>
<feature type="domain" description="Alcohol dehydrogenase-like C-terminal" evidence="1">
    <location>
        <begin position="195"/>
        <end position="325"/>
    </location>
</feature>
<name>A0A0D2Y9N8_FUSOF</name>
<dbReference type="GO" id="GO:0005739">
    <property type="term" value="C:mitochondrion"/>
    <property type="evidence" value="ECO:0007669"/>
    <property type="project" value="TreeGrafter"/>
</dbReference>
<dbReference type="Gene3D" id="3.40.50.720">
    <property type="entry name" value="NAD(P)-binding Rossmann-like Domain"/>
    <property type="match status" value="1"/>
</dbReference>
<reference evidence="3" key="2">
    <citation type="submission" date="2025-08" db="UniProtKB">
        <authorList>
            <consortium name="EnsemblFungi"/>
        </authorList>
    </citation>
    <scope>IDENTIFICATION</scope>
    <source>
        <strain evidence="3">4287 / CBS 123668 / FGSC 9935 / NRRL 34936</strain>
    </source>
</reference>
<dbReference type="InterPro" id="IPR013154">
    <property type="entry name" value="ADH-like_N"/>
</dbReference>
<dbReference type="PANTHER" id="PTHR43677">
    <property type="entry name" value="SHORT-CHAIN DEHYDROGENASE/REDUCTASE"/>
    <property type="match status" value="1"/>
</dbReference>
<proteinExistence type="predicted"/>
<dbReference type="CDD" id="cd05188">
    <property type="entry name" value="MDR"/>
    <property type="match status" value="1"/>
</dbReference>
<evidence type="ECO:0000313" key="3">
    <source>
        <dbReference type="EnsemblFungi" id="FOXG_13008P0"/>
    </source>
</evidence>
<reference evidence="4" key="1">
    <citation type="journal article" date="2012" name="Mol. Plant Microbe Interact.">
        <title>A highly conserved effector in Fusarium oxysporum is required for full virulence on Arabidopsis.</title>
        <authorList>
            <person name="Thatcher L.F."/>
            <person name="Gardiner D.M."/>
            <person name="Kazan K."/>
            <person name="Manners J."/>
        </authorList>
    </citation>
    <scope>NUCLEOTIDE SEQUENCE [LARGE SCALE GENOMIC DNA]</scope>
    <source>
        <strain evidence="4">Fo5176</strain>
    </source>
</reference>
<evidence type="ECO:0000259" key="1">
    <source>
        <dbReference type="Pfam" id="PF00107"/>
    </source>
</evidence>
<dbReference type="GO" id="GO:0016491">
    <property type="term" value="F:oxidoreductase activity"/>
    <property type="evidence" value="ECO:0007669"/>
    <property type="project" value="TreeGrafter"/>
</dbReference>
<organism evidence="3 4">
    <name type="scientific">Fusarium oxysporum (strain Fo5176)</name>
    <name type="common">Fusarium vascular wilt</name>
    <dbReference type="NCBI Taxonomy" id="660025"/>
    <lineage>
        <taxon>Eukaryota</taxon>
        <taxon>Fungi</taxon>
        <taxon>Dikarya</taxon>
        <taxon>Ascomycota</taxon>
        <taxon>Pezizomycotina</taxon>
        <taxon>Sordariomycetes</taxon>
        <taxon>Hypocreomycetidae</taxon>
        <taxon>Hypocreales</taxon>
        <taxon>Nectriaceae</taxon>
        <taxon>Fusarium</taxon>
        <taxon>Fusarium oxysporum species complex</taxon>
    </lineage>
</organism>
<dbReference type="SUPFAM" id="SSF50129">
    <property type="entry name" value="GroES-like"/>
    <property type="match status" value="1"/>
</dbReference>
<feature type="domain" description="Alcohol dehydrogenase-like N-terminal" evidence="2">
    <location>
        <begin position="32"/>
        <end position="144"/>
    </location>
</feature>
<dbReference type="Proteomes" id="UP000002489">
    <property type="component" value="Unassembled WGS sequence"/>
</dbReference>
<protein>
    <submittedName>
        <fullName evidence="3">Uncharacterized protein</fullName>
    </submittedName>
</protein>
<dbReference type="Pfam" id="PF00107">
    <property type="entry name" value="ADH_zinc_N"/>
    <property type="match status" value="1"/>
</dbReference>
<dbReference type="AlphaFoldDB" id="A0A0D2Y9N8"/>